<gene>
    <name evidence="1" type="ORF">A0J61_09995</name>
</gene>
<dbReference type="Proteomes" id="UP000093000">
    <property type="component" value="Unassembled WGS sequence"/>
</dbReference>
<dbReference type="EMBL" id="LUGH01000996">
    <property type="protein sequence ID" value="OBZ81957.1"/>
    <property type="molecule type" value="Genomic_DNA"/>
</dbReference>
<reference evidence="1 2" key="1">
    <citation type="submission" date="2016-03" db="EMBL/GenBank/DDBJ databases">
        <title>Choanephora cucurbitarum.</title>
        <authorList>
            <person name="Min B."/>
            <person name="Park H."/>
            <person name="Park J.-H."/>
            <person name="Shin H.-D."/>
            <person name="Choi I.-G."/>
        </authorList>
    </citation>
    <scope>NUCLEOTIDE SEQUENCE [LARGE SCALE GENOMIC DNA]</scope>
    <source>
        <strain evidence="1 2">KUS-F28377</strain>
    </source>
</reference>
<keyword evidence="2" id="KW-1185">Reference proteome</keyword>
<comment type="caution">
    <text evidence="1">The sequence shown here is derived from an EMBL/GenBank/DDBJ whole genome shotgun (WGS) entry which is preliminary data.</text>
</comment>
<dbReference type="AlphaFoldDB" id="A0A1C7MYP7"/>
<name>A0A1C7MYP7_9FUNG</name>
<accession>A0A1C7MYP7</accession>
<sequence length="494" mass="56734">MTSSRKPKCGESLKSKFLNDKAREILDIPEYLLLNHYGNWNIESIVDDYFLFAKVPMATGHDLYSQAVDILTKFTESQACGNQTEKRFIEKFVNYLKRPDTKKAFLTYYKKCERNVRKEDSRQEVAEEVEITATEMVSDHLRMRSQKRQIDSRDGVDDSALQVKVRNKAFNIQSPCTVVPSNSPMIEEENITKMVQRVDICLSTNTIHASDETLEEYKALQASHRRNKSLSSIESAMNLLQTLNKTKKENALEEVAKLDCGTCKFNQFVKYSFIDFIINSMRITKIPVNDERTIYVEHVVQYFKYFANITGLMSFTWCEKKNKDAATTIFYITQEKTGTRLLDGMGSDARNNPCFVIESSGLKMTADVDHVLEDSLKNVQSATDAIKSIMCAFPNASTKTMKEIKVFSAHLIQTKLTLLKYSVKNKSTYKVVECSSALLPTTFEEKNYLIAVYDIFAFIYNELNEQHEVMQQLESEQLGLVYVEDKDMVSCDTW</sequence>
<organism evidence="1 2">
    <name type="scientific">Choanephora cucurbitarum</name>
    <dbReference type="NCBI Taxonomy" id="101091"/>
    <lineage>
        <taxon>Eukaryota</taxon>
        <taxon>Fungi</taxon>
        <taxon>Fungi incertae sedis</taxon>
        <taxon>Mucoromycota</taxon>
        <taxon>Mucoromycotina</taxon>
        <taxon>Mucoromycetes</taxon>
        <taxon>Mucorales</taxon>
        <taxon>Mucorineae</taxon>
        <taxon>Choanephoraceae</taxon>
        <taxon>Choanephoroideae</taxon>
        <taxon>Choanephora</taxon>
    </lineage>
</organism>
<protein>
    <submittedName>
        <fullName evidence="1">Uncharacterized protein</fullName>
    </submittedName>
</protein>
<dbReference type="InParanoid" id="A0A1C7MYP7"/>
<proteinExistence type="predicted"/>
<evidence type="ECO:0000313" key="2">
    <source>
        <dbReference type="Proteomes" id="UP000093000"/>
    </source>
</evidence>
<evidence type="ECO:0000313" key="1">
    <source>
        <dbReference type="EMBL" id="OBZ81957.1"/>
    </source>
</evidence>
<dbReference type="OrthoDB" id="2253208at2759"/>